<name>A0A4U0UAH5_9PEZI</name>
<reference evidence="2 3" key="1">
    <citation type="submission" date="2017-03" db="EMBL/GenBank/DDBJ databases">
        <title>Genomes of endolithic fungi from Antarctica.</title>
        <authorList>
            <person name="Coleine C."/>
            <person name="Masonjones S."/>
            <person name="Stajich J.E."/>
        </authorList>
    </citation>
    <scope>NUCLEOTIDE SEQUENCE [LARGE SCALE GENOMIC DNA]</scope>
    <source>
        <strain evidence="2 3">CCFEE 5311</strain>
    </source>
</reference>
<dbReference type="OrthoDB" id="16820at2759"/>
<accession>A0A4U0UAH5</accession>
<dbReference type="Pfam" id="PF22607">
    <property type="entry name" value="FAD_binding-like"/>
    <property type="match status" value="1"/>
</dbReference>
<evidence type="ECO:0000313" key="3">
    <source>
        <dbReference type="Proteomes" id="UP000310066"/>
    </source>
</evidence>
<feature type="domain" description="2,6-dihydroxypyridine 3-monooxygenase substrate binding" evidence="1">
    <location>
        <begin position="216"/>
        <end position="345"/>
    </location>
</feature>
<sequence>MATNGVNGTHVNGGHEANGERRKLNIVIVGGSLGGLFAGVALKTHGYNTTILERTPENLLHNQGAGIVAGGDTLEFFKRYDRTGKPVAVPSFKRLYLNRKGDVIHEEVNRQNMTSWDLCYYLLRANYDQVDSPYLEGGKLPETRPTDGQIKYIYGATVTGVEDQDSHVLVSYTQKHKNNNNGTEKTSTIQADILIAADGPSSTIRAILEPQIKRTYAGYCVIRGTVPEPEGSPAALAVFRERFCFFHGPQMQNLTYTIAGEHGTTEPGKRLLNFVWYANFPEGSPELEKLMTDKEGRRRHITIPPGMIAPGAWEMVKEMGQKRLPPQMAEMAEKTRSPFVQCITDVIAPKNLYMGDKVVLIGDSLAGFRPHTVASTSQAAFDVMCLVDWLDGETNRKEFVKRTMQFARAMQEMGVQIGNRSQFEELDVGEYIEDRNFASVKREERVYPAWTAEGLDKI</sequence>
<organism evidence="2 3">
    <name type="scientific">Friedmanniomyces endolithicus</name>
    <dbReference type="NCBI Taxonomy" id="329885"/>
    <lineage>
        <taxon>Eukaryota</taxon>
        <taxon>Fungi</taxon>
        <taxon>Dikarya</taxon>
        <taxon>Ascomycota</taxon>
        <taxon>Pezizomycotina</taxon>
        <taxon>Dothideomycetes</taxon>
        <taxon>Dothideomycetidae</taxon>
        <taxon>Mycosphaerellales</taxon>
        <taxon>Teratosphaeriaceae</taxon>
        <taxon>Friedmanniomyces</taxon>
    </lineage>
</organism>
<protein>
    <recommendedName>
        <fullName evidence="1">2,6-dihydroxypyridine 3-monooxygenase substrate binding domain-containing protein</fullName>
    </recommendedName>
</protein>
<dbReference type="STRING" id="329885.A0A4U0UAH5"/>
<comment type="caution">
    <text evidence="2">The sequence shown here is derived from an EMBL/GenBank/DDBJ whole genome shotgun (WGS) entry which is preliminary data.</text>
</comment>
<dbReference type="Gene3D" id="3.30.9.60">
    <property type="match status" value="1"/>
</dbReference>
<dbReference type="Gene3D" id="3.50.50.60">
    <property type="entry name" value="FAD/NAD(P)-binding domain"/>
    <property type="match status" value="1"/>
</dbReference>
<dbReference type="PANTHER" id="PTHR47469:SF2">
    <property type="entry name" value="OS06G0597600 PROTEIN"/>
    <property type="match status" value="1"/>
</dbReference>
<dbReference type="PRINTS" id="PR00420">
    <property type="entry name" value="RNGMNOXGNASE"/>
</dbReference>
<dbReference type="InterPro" id="IPR053212">
    <property type="entry name" value="DHP_3-monooxygenase"/>
</dbReference>
<gene>
    <name evidence="2" type="ORF">B0A54_14439</name>
</gene>
<dbReference type="SUPFAM" id="SSF51905">
    <property type="entry name" value="FAD/NAD(P)-binding domain"/>
    <property type="match status" value="1"/>
</dbReference>
<dbReference type="InterPro" id="IPR054707">
    <property type="entry name" value="DhpH_subs-bd"/>
</dbReference>
<dbReference type="InterPro" id="IPR036188">
    <property type="entry name" value="FAD/NAD-bd_sf"/>
</dbReference>
<evidence type="ECO:0000313" key="2">
    <source>
        <dbReference type="EMBL" id="TKA32288.1"/>
    </source>
</evidence>
<dbReference type="PANTHER" id="PTHR47469">
    <property type="entry name" value="MONOOXYGENASE-LIKE"/>
    <property type="match status" value="1"/>
</dbReference>
<dbReference type="Proteomes" id="UP000310066">
    <property type="component" value="Unassembled WGS sequence"/>
</dbReference>
<proteinExistence type="predicted"/>
<evidence type="ECO:0000259" key="1">
    <source>
        <dbReference type="Pfam" id="PF22607"/>
    </source>
</evidence>
<dbReference type="AlphaFoldDB" id="A0A4U0UAH5"/>
<dbReference type="EMBL" id="NAJP01000091">
    <property type="protein sequence ID" value="TKA32288.1"/>
    <property type="molecule type" value="Genomic_DNA"/>
</dbReference>
<dbReference type="SUPFAM" id="SSF54373">
    <property type="entry name" value="FAD-linked reductases, C-terminal domain"/>
    <property type="match status" value="1"/>
</dbReference>